<dbReference type="InterPro" id="IPR000868">
    <property type="entry name" value="Isochorismatase-like_dom"/>
</dbReference>
<dbReference type="OrthoDB" id="9791276at2"/>
<dbReference type="InterPro" id="IPR050272">
    <property type="entry name" value="Isochorismatase-like_hydrls"/>
</dbReference>
<dbReference type="RefSeq" id="WP_071635978.1">
    <property type="nucleotide sequence ID" value="NZ_MLFK01000005.1"/>
</dbReference>
<dbReference type="Proteomes" id="UP000182826">
    <property type="component" value="Unassembled WGS sequence"/>
</dbReference>
<comment type="caution">
    <text evidence="3">The sequence shown here is derived from an EMBL/GenBank/DDBJ whole genome shotgun (WGS) entry which is preliminary data.</text>
</comment>
<dbReference type="GO" id="GO:0016787">
    <property type="term" value="F:hydrolase activity"/>
    <property type="evidence" value="ECO:0007669"/>
    <property type="project" value="UniProtKB-KW"/>
</dbReference>
<dbReference type="Gene3D" id="3.40.50.850">
    <property type="entry name" value="Isochorismatase-like"/>
    <property type="match status" value="1"/>
</dbReference>
<dbReference type="Pfam" id="PF00857">
    <property type="entry name" value="Isochorismatase"/>
    <property type="match status" value="1"/>
</dbReference>
<reference evidence="3 4" key="1">
    <citation type="submission" date="2016-10" db="EMBL/GenBank/DDBJ databases">
        <title>Draft Genome Sequence of Rhizobacteria Flavobacterium johnsoniae CI04.</title>
        <authorList>
            <person name="Bravo J.I."/>
            <person name="Lozano G.L."/>
            <person name="Handelsman J."/>
        </authorList>
    </citation>
    <scope>NUCLEOTIDE SEQUENCE [LARGE SCALE GENOMIC DNA]</scope>
    <source>
        <strain evidence="3 4">CI04</strain>
    </source>
</reference>
<dbReference type="SUPFAM" id="SSF52499">
    <property type="entry name" value="Isochorismatase-like hydrolases"/>
    <property type="match status" value="1"/>
</dbReference>
<feature type="domain" description="Isochorismatase-like" evidence="2">
    <location>
        <begin position="8"/>
        <end position="171"/>
    </location>
</feature>
<protein>
    <recommendedName>
        <fullName evidence="2">Isochorismatase-like domain-containing protein</fullName>
    </recommendedName>
</protein>
<accession>A0A1J7CSQ7</accession>
<keyword evidence="4" id="KW-1185">Reference proteome</keyword>
<gene>
    <name evidence="3" type="ORF">BKM63_07400</name>
</gene>
<evidence type="ECO:0000259" key="2">
    <source>
        <dbReference type="Pfam" id="PF00857"/>
    </source>
</evidence>
<dbReference type="EMBL" id="MLFK01000005">
    <property type="protein sequence ID" value="OIV42690.1"/>
    <property type="molecule type" value="Genomic_DNA"/>
</dbReference>
<dbReference type="PANTHER" id="PTHR43540:SF6">
    <property type="entry name" value="ISOCHORISMATASE-LIKE DOMAIN-CONTAINING PROTEIN"/>
    <property type="match status" value="1"/>
</dbReference>
<name>A0A1J7CSQ7_FLAJO</name>
<evidence type="ECO:0000313" key="4">
    <source>
        <dbReference type="Proteomes" id="UP000182826"/>
    </source>
</evidence>
<proteinExistence type="predicted"/>
<sequence length="180" mass="20850">MKLAKEELLVIIDPQKDFTDSEGYYAKRHPIKHIQQVKAKINHLTKSLDENKFVIIFSNYQKEQFGIGTSMCIKGTKGHEIDIDFDHSSILISKTQHSSFSSEDFKNFLKKNQIRRILLCGFLAEYCIRQTAIDALREDYEVVLLKELIQTGDDVQDRKQEVLLDLENRGAVINNNLNFD</sequence>
<dbReference type="PANTHER" id="PTHR43540">
    <property type="entry name" value="PEROXYUREIDOACRYLATE/UREIDOACRYLATE AMIDOHYDROLASE-RELATED"/>
    <property type="match status" value="1"/>
</dbReference>
<evidence type="ECO:0000313" key="3">
    <source>
        <dbReference type="EMBL" id="OIV42690.1"/>
    </source>
</evidence>
<evidence type="ECO:0000256" key="1">
    <source>
        <dbReference type="ARBA" id="ARBA00022801"/>
    </source>
</evidence>
<organism evidence="3 4">
    <name type="scientific">Flavobacterium johnsoniae</name>
    <name type="common">Cytophaga johnsonae</name>
    <dbReference type="NCBI Taxonomy" id="986"/>
    <lineage>
        <taxon>Bacteria</taxon>
        <taxon>Pseudomonadati</taxon>
        <taxon>Bacteroidota</taxon>
        <taxon>Flavobacteriia</taxon>
        <taxon>Flavobacteriales</taxon>
        <taxon>Flavobacteriaceae</taxon>
        <taxon>Flavobacterium</taxon>
    </lineage>
</organism>
<dbReference type="CDD" id="cd00431">
    <property type="entry name" value="cysteine_hydrolases"/>
    <property type="match status" value="1"/>
</dbReference>
<keyword evidence="1" id="KW-0378">Hydrolase</keyword>
<dbReference type="AlphaFoldDB" id="A0A1J7CSQ7"/>
<dbReference type="InterPro" id="IPR036380">
    <property type="entry name" value="Isochorismatase-like_sf"/>
</dbReference>